<dbReference type="PANTHER" id="PTHR44229:SF4">
    <property type="entry name" value="15-HYDROXYPROSTAGLANDIN DEHYDROGENASE [NAD(+)]"/>
    <property type="match status" value="1"/>
</dbReference>
<comment type="caution">
    <text evidence="3">The sequence shown here is derived from an EMBL/GenBank/DDBJ whole genome shotgun (WGS) entry which is preliminary data.</text>
</comment>
<protein>
    <submittedName>
        <fullName evidence="3">Uncharacterized protein</fullName>
    </submittedName>
</protein>
<dbReference type="EMBL" id="JAVRRA010021104">
    <property type="protein sequence ID" value="KAK5155316.1"/>
    <property type="molecule type" value="Genomic_DNA"/>
</dbReference>
<evidence type="ECO:0000256" key="1">
    <source>
        <dbReference type="ARBA" id="ARBA00006484"/>
    </source>
</evidence>
<dbReference type="Pfam" id="PF00106">
    <property type="entry name" value="adh_short"/>
    <property type="match status" value="1"/>
</dbReference>
<evidence type="ECO:0000256" key="2">
    <source>
        <dbReference type="ARBA" id="ARBA00023002"/>
    </source>
</evidence>
<keyword evidence="2" id="KW-0560">Oxidoreductase</keyword>
<dbReference type="InterPro" id="IPR002347">
    <property type="entry name" value="SDR_fam"/>
</dbReference>
<feature type="non-terminal residue" evidence="3">
    <location>
        <position position="107"/>
    </location>
</feature>
<evidence type="ECO:0000313" key="4">
    <source>
        <dbReference type="Proteomes" id="UP001357485"/>
    </source>
</evidence>
<gene>
    <name evidence="3" type="ORF">LTR16_012564</name>
</gene>
<reference evidence="3 4" key="1">
    <citation type="submission" date="2023-08" db="EMBL/GenBank/DDBJ databases">
        <title>Black Yeasts Isolated from many extreme environments.</title>
        <authorList>
            <person name="Coleine C."/>
            <person name="Stajich J.E."/>
            <person name="Selbmann L."/>
        </authorList>
    </citation>
    <scope>NUCLEOTIDE SEQUENCE [LARGE SCALE GENOMIC DNA]</scope>
    <source>
        <strain evidence="3 4">CCFEE 536</strain>
    </source>
</reference>
<proteinExistence type="inferred from homology"/>
<feature type="non-terminal residue" evidence="3">
    <location>
        <position position="1"/>
    </location>
</feature>
<dbReference type="PANTHER" id="PTHR44229">
    <property type="entry name" value="15-HYDROXYPROSTAGLANDIN DEHYDROGENASE [NAD(+)]"/>
    <property type="match status" value="1"/>
</dbReference>
<evidence type="ECO:0000313" key="3">
    <source>
        <dbReference type="EMBL" id="KAK5155316.1"/>
    </source>
</evidence>
<organism evidence="3 4">
    <name type="scientific">Cryomyces antarcticus</name>
    <dbReference type="NCBI Taxonomy" id="329879"/>
    <lineage>
        <taxon>Eukaryota</taxon>
        <taxon>Fungi</taxon>
        <taxon>Dikarya</taxon>
        <taxon>Ascomycota</taxon>
        <taxon>Pezizomycotina</taxon>
        <taxon>Dothideomycetes</taxon>
        <taxon>Dothideomycetes incertae sedis</taxon>
        <taxon>Cryomyces</taxon>
    </lineage>
</organism>
<accession>A0ABR0LHE9</accession>
<dbReference type="PRINTS" id="PR00081">
    <property type="entry name" value="GDHRDH"/>
</dbReference>
<dbReference type="SUPFAM" id="SSF51735">
    <property type="entry name" value="NAD(P)-binding Rossmann-fold domains"/>
    <property type="match status" value="1"/>
</dbReference>
<dbReference type="CDD" id="cd05233">
    <property type="entry name" value="SDR_c"/>
    <property type="match status" value="1"/>
</dbReference>
<dbReference type="InterPro" id="IPR036291">
    <property type="entry name" value="NAD(P)-bd_dom_sf"/>
</dbReference>
<sequence length="107" mass="11431">LAIAAWLNPTHGAKASPTNPKRIVHISSIAGQTAVFTVPLYVASKWAISGFIRSLESLEPATGIRVNGVAPGLIKTPLWTDHPEKLAFVGEDDTWATAEEVADAMLR</sequence>
<comment type="similarity">
    <text evidence="1">Belongs to the short-chain dehydrogenases/reductases (SDR) family.</text>
</comment>
<name>A0ABR0LHE9_9PEZI</name>
<dbReference type="Gene3D" id="3.40.50.720">
    <property type="entry name" value="NAD(P)-binding Rossmann-like Domain"/>
    <property type="match status" value="1"/>
</dbReference>
<keyword evidence="4" id="KW-1185">Reference proteome</keyword>
<dbReference type="Proteomes" id="UP001357485">
    <property type="component" value="Unassembled WGS sequence"/>
</dbReference>